<protein>
    <submittedName>
        <fullName evidence="1">Uncharacterized protein</fullName>
    </submittedName>
</protein>
<proteinExistence type="predicted"/>
<accession>A0A9X7VY72</accession>
<organism evidence="1 2">
    <name type="scientific">Alicyclobacillus mengziensis</name>
    <dbReference type="NCBI Taxonomy" id="2931921"/>
    <lineage>
        <taxon>Bacteria</taxon>
        <taxon>Bacillati</taxon>
        <taxon>Bacillota</taxon>
        <taxon>Bacilli</taxon>
        <taxon>Bacillales</taxon>
        <taxon>Alicyclobacillaceae</taxon>
        <taxon>Alicyclobacillus</taxon>
    </lineage>
</organism>
<reference evidence="1 2" key="1">
    <citation type="submission" date="2021-02" db="EMBL/GenBank/DDBJ databases">
        <title>Alicyclobacillus curvatus sp. nov. and Alicyclobacillus mengziensis sp. nov., two acidophilic bacteria isolated from acid mine drainage.</title>
        <authorList>
            <person name="Huang Y."/>
        </authorList>
    </citation>
    <scope>NUCLEOTIDE SEQUENCE [LARGE SCALE GENOMIC DNA]</scope>
    <source>
        <strain evidence="1 2">S30H14</strain>
    </source>
</reference>
<dbReference type="RefSeq" id="WP_206656027.1">
    <property type="nucleotide sequence ID" value="NZ_CP071182.1"/>
</dbReference>
<dbReference type="AlphaFoldDB" id="A0A9X7VY72"/>
<evidence type="ECO:0000313" key="1">
    <source>
        <dbReference type="EMBL" id="QSO46662.1"/>
    </source>
</evidence>
<dbReference type="EMBL" id="CP071182">
    <property type="protein sequence ID" value="QSO46662.1"/>
    <property type="molecule type" value="Genomic_DNA"/>
</dbReference>
<dbReference type="Proteomes" id="UP000663505">
    <property type="component" value="Chromosome"/>
</dbReference>
<dbReference type="KEGG" id="afx:JZ786_19795"/>
<gene>
    <name evidence="1" type="ORF">JZ786_19795</name>
</gene>
<keyword evidence="2" id="KW-1185">Reference proteome</keyword>
<evidence type="ECO:0000313" key="2">
    <source>
        <dbReference type="Proteomes" id="UP000663505"/>
    </source>
</evidence>
<sequence>MGEETKPCIDISEAVRKVNLLVKQARQMGTEILGMDIGPHMNPGDVYDAYEAIKLAPVAHATLDSHQCGPFAAVFLYEQPDVDPSGWQDHVTKTYDNRYVKGFYDGFQLNVPGSHDGCDAHYIRGVYDGVMAHSAVF</sequence>
<name>A0A9X7VY72_9BACL</name>